<dbReference type="InterPro" id="IPR006764">
    <property type="entry name" value="SAM_dep_MeTrfase_SAV2177_type"/>
</dbReference>
<comment type="caution">
    <text evidence="1">The sequence shown here is derived from an EMBL/GenBank/DDBJ whole genome shotgun (WGS) entry which is preliminary data.</text>
</comment>
<protein>
    <submittedName>
        <fullName evidence="1">S-adenosyl methyltransferase</fullName>
    </submittedName>
</protein>
<proteinExistence type="predicted"/>
<dbReference type="EMBL" id="VFPQ01000001">
    <property type="protein sequence ID" value="TQM73701.1"/>
    <property type="molecule type" value="Genomic_DNA"/>
</dbReference>
<keyword evidence="1" id="KW-0489">Methyltransferase</keyword>
<name>A0A543ISY9_9ACTN</name>
<organism evidence="1 2">
    <name type="scientific">Thermopolyspora flexuosa</name>
    <dbReference type="NCBI Taxonomy" id="103836"/>
    <lineage>
        <taxon>Bacteria</taxon>
        <taxon>Bacillati</taxon>
        <taxon>Actinomycetota</taxon>
        <taxon>Actinomycetes</taxon>
        <taxon>Streptosporangiales</taxon>
        <taxon>Streptosporangiaceae</taxon>
        <taxon>Thermopolyspora</taxon>
    </lineage>
</organism>
<evidence type="ECO:0000313" key="1">
    <source>
        <dbReference type="EMBL" id="TQM73701.1"/>
    </source>
</evidence>
<dbReference type="InterPro" id="IPR029063">
    <property type="entry name" value="SAM-dependent_MTases_sf"/>
</dbReference>
<dbReference type="Gene3D" id="3.40.50.150">
    <property type="entry name" value="Vaccinia Virus protein VP39"/>
    <property type="match status" value="1"/>
</dbReference>
<dbReference type="SUPFAM" id="SSF53335">
    <property type="entry name" value="S-adenosyl-L-methionine-dependent methyltransferases"/>
    <property type="match status" value="1"/>
</dbReference>
<keyword evidence="2" id="KW-1185">Reference proteome</keyword>
<dbReference type="AlphaFoldDB" id="A0A543ISY9"/>
<evidence type="ECO:0000313" key="2">
    <source>
        <dbReference type="Proteomes" id="UP000319213"/>
    </source>
</evidence>
<keyword evidence="1" id="KW-0808">Transferase</keyword>
<reference evidence="1 2" key="1">
    <citation type="submission" date="2019-06" db="EMBL/GenBank/DDBJ databases">
        <title>Sequencing the genomes of 1000 actinobacteria strains.</title>
        <authorList>
            <person name="Klenk H.-P."/>
        </authorList>
    </citation>
    <scope>NUCLEOTIDE SEQUENCE [LARGE SCALE GENOMIC DNA]</scope>
    <source>
        <strain evidence="1 2">DSM 43186</strain>
    </source>
</reference>
<gene>
    <name evidence="1" type="ORF">FHX40_0354</name>
</gene>
<sequence>MPYRRYGDDATWPPEDGWADEAAVPFFHTGAPAPRTRFTPGVASSARVYNWLLGGKDNFAADREAGARLLEVMPEARLAARANRAFLRQAVRRLAAAGVRQFIDIGCGLPADENTHEVAQRAAPGSRVVYLDIDPMVVAQARALLATDDRTIAIRRTMCDPWRIVTDPVIRRHLNFSRPIGLLLLAVLHYLVRDAAACEVVRILRKMLPPGSFLVLSHLLEDGQPQTWLARAVYGEAVVPVTARTAERIAELLDGMEPVAHGVAHISIWLEGDESAGLGSVYDQAALRQIPLVCAIARMPA</sequence>
<dbReference type="GO" id="GO:0008168">
    <property type="term" value="F:methyltransferase activity"/>
    <property type="evidence" value="ECO:0007669"/>
    <property type="project" value="UniProtKB-KW"/>
</dbReference>
<dbReference type="Proteomes" id="UP000319213">
    <property type="component" value="Unassembled WGS sequence"/>
</dbReference>
<dbReference type="Pfam" id="PF04672">
    <property type="entry name" value="Methyltransf_19"/>
    <property type="match status" value="1"/>
</dbReference>
<accession>A0A543ISY9</accession>
<dbReference type="GO" id="GO:0032259">
    <property type="term" value="P:methylation"/>
    <property type="evidence" value="ECO:0007669"/>
    <property type="project" value="UniProtKB-KW"/>
</dbReference>